<evidence type="ECO:0000313" key="10">
    <source>
        <dbReference type="EMBL" id="CAF1111914.1"/>
    </source>
</evidence>
<proteinExistence type="predicted"/>
<evidence type="ECO:0000256" key="4">
    <source>
        <dbReference type="PROSITE-ProRule" id="PRU00024"/>
    </source>
</evidence>
<dbReference type="InterPro" id="IPR017907">
    <property type="entry name" value="Znf_RING_CS"/>
</dbReference>
<dbReference type="PROSITE" id="PS50089">
    <property type="entry name" value="ZF_RING_2"/>
    <property type="match status" value="1"/>
</dbReference>
<evidence type="ECO:0000256" key="3">
    <source>
        <dbReference type="ARBA" id="ARBA00022833"/>
    </source>
</evidence>
<feature type="domain" description="RING-type" evidence="7">
    <location>
        <begin position="182"/>
        <end position="223"/>
    </location>
</feature>
<evidence type="ECO:0000313" key="12">
    <source>
        <dbReference type="Proteomes" id="UP000663852"/>
    </source>
</evidence>
<feature type="compositionally biased region" description="Low complexity" evidence="5">
    <location>
        <begin position="464"/>
        <end position="482"/>
    </location>
</feature>
<name>A0A813R2Y0_ADIRI</name>
<feature type="compositionally biased region" description="Basic residues" evidence="5">
    <location>
        <begin position="84"/>
        <end position="100"/>
    </location>
</feature>
<dbReference type="GO" id="GO:0008270">
    <property type="term" value="F:zinc ion binding"/>
    <property type="evidence" value="ECO:0007669"/>
    <property type="project" value="UniProtKB-KW"/>
</dbReference>
<dbReference type="Proteomes" id="UP000663852">
    <property type="component" value="Unassembled WGS sequence"/>
</dbReference>
<dbReference type="Pfam" id="PF13445">
    <property type="entry name" value="zf-RING_UBOX"/>
    <property type="match status" value="1"/>
</dbReference>
<dbReference type="InterPro" id="IPR027370">
    <property type="entry name" value="Znf-RING_euk"/>
</dbReference>
<feature type="region of interest" description="Disordered" evidence="5">
    <location>
        <begin position="440"/>
        <end position="506"/>
    </location>
</feature>
<reference evidence="9" key="1">
    <citation type="submission" date="2021-02" db="EMBL/GenBank/DDBJ databases">
        <authorList>
            <person name="Nowell W R."/>
        </authorList>
    </citation>
    <scope>NUCLEOTIDE SEQUENCE</scope>
</reference>
<feature type="region of interest" description="Disordered" evidence="5">
    <location>
        <begin position="1"/>
        <end position="100"/>
    </location>
</feature>
<dbReference type="PROSITE" id="PS00518">
    <property type="entry name" value="ZF_RING_1"/>
    <property type="match status" value="1"/>
</dbReference>
<dbReference type="SMART" id="SM00184">
    <property type="entry name" value="RING"/>
    <property type="match status" value="2"/>
</dbReference>
<feature type="compositionally biased region" description="Polar residues" evidence="5">
    <location>
        <begin position="37"/>
        <end position="54"/>
    </location>
</feature>
<evidence type="ECO:0000259" key="7">
    <source>
        <dbReference type="PROSITE" id="PS50089"/>
    </source>
</evidence>
<dbReference type="AlphaFoldDB" id="A0A813R2Y0"/>
<dbReference type="Proteomes" id="UP000663828">
    <property type="component" value="Unassembled WGS sequence"/>
</dbReference>
<keyword evidence="2 4" id="KW-0863">Zinc-finger</keyword>
<dbReference type="SUPFAM" id="SSF57850">
    <property type="entry name" value="RING/U-box"/>
    <property type="match status" value="1"/>
</dbReference>
<dbReference type="PROSITE" id="PS50119">
    <property type="entry name" value="ZF_BBOX"/>
    <property type="match status" value="1"/>
</dbReference>
<dbReference type="PANTHER" id="PTHR25462:SF296">
    <property type="entry name" value="MEIOTIC P26, ISOFORM F"/>
    <property type="match status" value="1"/>
</dbReference>
<gene>
    <name evidence="9" type="ORF">EDS130_LOCUS3537</name>
    <name evidence="10" type="ORF">XAT740_LOCUS18905</name>
</gene>
<dbReference type="EMBL" id="CAJNOJ010000009">
    <property type="protein sequence ID" value="CAF0775245.1"/>
    <property type="molecule type" value="Genomic_DNA"/>
</dbReference>
<feature type="compositionally biased region" description="Polar residues" evidence="5">
    <location>
        <begin position="18"/>
        <end position="27"/>
    </location>
</feature>
<dbReference type="InterPro" id="IPR001841">
    <property type="entry name" value="Znf_RING"/>
</dbReference>
<feature type="domain" description="Ubiquitin-like" evidence="6">
    <location>
        <begin position="377"/>
        <end position="428"/>
    </location>
</feature>
<accession>A0A813R2Y0</accession>
<dbReference type="InterPro" id="IPR013083">
    <property type="entry name" value="Znf_RING/FYVE/PHD"/>
</dbReference>
<evidence type="ECO:0000313" key="9">
    <source>
        <dbReference type="EMBL" id="CAF0775245.1"/>
    </source>
</evidence>
<dbReference type="OrthoDB" id="111250at2759"/>
<dbReference type="PANTHER" id="PTHR25462">
    <property type="entry name" value="BONUS, ISOFORM C-RELATED"/>
    <property type="match status" value="1"/>
</dbReference>
<dbReference type="PROSITE" id="PS50053">
    <property type="entry name" value="UBIQUITIN_2"/>
    <property type="match status" value="1"/>
</dbReference>
<protein>
    <submittedName>
        <fullName evidence="9">Uncharacterized protein</fullName>
    </submittedName>
</protein>
<evidence type="ECO:0000259" key="8">
    <source>
        <dbReference type="PROSITE" id="PS50119"/>
    </source>
</evidence>
<dbReference type="CDD" id="cd17039">
    <property type="entry name" value="Ubl_ubiquitin_like"/>
    <property type="match status" value="1"/>
</dbReference>
<dbReference type="InterPro" id="IPR047153">
    <property type="entry name" value="TRIM45/56/19-like"/>
</dbReference>
<feature type="domain" description="B box-type" evidence="8">
    <location>
        <begin position="268"/>
        <end position="302"/>
    </location>
</feature>
<dbReference type="Pfam" id="PF00240">
    <property type="entry name" value="ubiquitin"/>
    <property type="match status" value="1"/>
</dbReference>
<dbReference type="Gene3D" id="3.10.20.90">
    <property type="entry name" value="Phosphatidylinositol 3-kinase Catalytic Subunit, Chain A, domain 1"/>
    <property type="match status" value="1"/>
</dbReference>
<dbReference type="Gene3D" id="3.30.40.10">
    <property type="entry name" value="Zinc/RING finger domain, C3HC4 (zinc finger)"/>
    <property type="match status" value="1"/>
</dbReference>
<comment type="caution">
    <text evidence="9">The sequence shown here is derived from an EMBL/GenBank/DDBJ whole genome shotgun (WGS) entry which is preliminary data.</text>
</comment>
<dbReference type="InterPro" id="IPR000626">
    <property type="entry name" value="Ubiquitin-like_dom"/>
</dbReference>
<dbReference type="InterPro" id="IPR029071">
    <property type="entry name" value="Ubiquitin-like_domsf"/>
</dbReference>
<dbReference type="InterPro" id="IPR000315">
    <property type="entry name" value="Znf_B-box"/>
</dbReference>
<dbReference type="EMBL" id="CAJNOR010001275">
    <property type="protein sequence ID" value="CAF1111914.1"/>
    <property type="molecule type" value="Genomic_DNA"/>
</dbReference>
<evidence type="ECO:0000256" key="2">
    <source>
        <dbReference type="ARBA" id="ARBA00022771"/>
    </source>
</evidence>
<keyword evidence="3" id="KW-0862">Zinc</keyword>
<dbReference type="SUPFAM" id="SSF54236">
    <property type="entry name" value="Ubiquitin-like"/>
    <property type="match status" value="1"/>
</dbReference>
<keyword evidence="11" id="KW-1185">Reference proteome</keyword>
<organism evidence="9 12">
    <name type="scientific">Adineta ricciae</name>
    <name type="common">Rotifer</name>
    <dbReference type="NCBI Taxonomy" id="249248"/>
    <lineage>
        <taxon>Eukaryota</taxon>
        <taxon>Metazoa</taxon>
        <taxon>Spiralia</taxon>
        <taxon>Gnathifera</taxon>
        <taxon>Rotifera</taxon>
        <taxon>Eurotatoria</taxon>
        <taxon>Bdelloidea</taxon>
        <taxon>Adinetida</taxon>
        <taxon>Adinetidae</taxon>
        <taxon>Adineta</taxon>
    </lineage>
</organism>
<sequence>MGKTASKFTQAIGFGKANTENSLTGTNDPLAPKPPQWDTTIEQLFDNASPSDNGLNEPIPLNPPIGPRTRRRRPAPPPPTFGRGGRRRSLPSGRQRHHRGNVHSMRTPIVPDIPRRIPKGNAHAVNAPFGVNRRPMVLPAPINDRDIPARVALNSSFKRRPSTRRGRPLSQRSQRLQELLQCPVCLTPYTEPRLLPCGHTYCHECLDRLMQDDNDVVTCPECRKQHIVPDDGVFPPNFVVRNLLEEHGISAGSRTLTSANLALNNGVTATAKCTTCEKFAPLRLCRHCNFMVCEKCLRAHRHGTNKDKYAYLNGKEKNDNDYDLLCKILGSQDNLYKRAKIFNGKVMQFYVAVRKITRTNSQVKRLTIEMPTGNYIQDTCETLIRRIADREQLQCPVSQLVLEFGDKRLRHQRTLSSYGVQNGDLLFLFNPDQRLNFLAYEDDENAPQRATSAPNRPPIRPRRNSYSSDTSDIRTTTSNDISNNRTNNPLGRISDHDDDTASLYSE</sequence>
<keyword evidence="1" id="KW-0479">Metal-binding</keyword>
<evidence type="ECO:0000259" key="6">
    <source>
        <dbReference type="PROSITE" id="PS50053"/>
    </source>
</evidence>
<evidence type="ECO:0000256" key="5">
    <source>
        <dbReference type="SAM" id="MobiDB-lite"/>
    </source>
</evidence>
<evidence type="ECO:0000256" key="1">
    <source>
        <dbReference type="ARBA" id="ARBA00022723"/>
    </source>
</evidence>
<evidence type="ECO:0000313" key="11">
    <source>
        <dbReference type="Proteomes" id="UP000663828"/>
    </source>
</evidence>